<evidence type="ECO:0000313" key="1">
    <source>
        <dbReference type="EMBL" id="KAK3766147.1"/>
    </source>
</evidence>
<evidence type="ECO:0000313" key="2">
    <source>
        <dbReference type="Proteomes" id="UP001283361"/>
    </source>
</evidence>
<dbReference type="Proteomes" id="UP001283361">
    <property type="component" value="Unassembled WGS sequence"/>
</dbReference>
<reference evidence="1" key="1">
    <citation type="journal article" date="2023" name="G3 (Bethesda)">
        <title>A reference genome for the long-term kleptoplast-retaining sea slug Elysia crispata morphotype clarki.</title>
        <authorList>
            <person name="Eastman K.E."/>
            <person name="Pendleton A.L."/>
            <person name="Shaikh M.A."/>
            <person name="Suttiyut T."/>
            <person name="Ogas R."/>
            <person name="Tomko P."/>
            <person name="Gavelis G."/>
            <person name="Widhalm J.R."/>
            <person name="Wisecaver J.H."/>
        </authorList>
    </citation>
    <scope>NUCLEOTIDE SEQUENCE</scope>
    <source>
        <strain evidence="1">ECLA1</strain>
    </source>
</reference>
<organism evidence="1 2">
    <name type="scientific">Elysia crispata</name>
    <name type="common">lettuce slug</name>
    <dbReference type="NCBI Taxonomy" id="231223"/>
    <lineage>
        <taxon>Eukaryota</taxon>
        <taxon>Metazoa</taxon>
        <taxon>Spiralia</taxon>
        <taxon>Lophotrochozoa</taxon>
        <taxon>Mollusca</taxon>
        <taxon>Gastropoda</taxon>
        <taxon>Heterobranchia</taxon>
        <taxon>Euthyneura</taxon>
        <taxon>Panpulmonata</taxon>
        <taxon>Sacoglossa</taxon>
        <taxon>Placobranchoidea</taxon>
        <taxon>Plakobranchidae</taxon>
        <taxon>Elysia</taxon>
    </lineage>
</organism>
<comment type="caution">
    <text evidence="1">The sequence shown here is derived from an EMBL/GenBank/DDBJ whole genome shotgun (WGS) entry which is preliminary data.</text>
</comment>
<protein>
    <submittedName>
        <fullName evidence="1">Uncharacterized protein</fullName>
    </submittedName>
</protein>
<gene>
    <name evidence="1" type="ORF">RRG08_017511</name>
</gene>
<dbReference type="EMBL" id="JAWDGP010004257">
    <property type="protein sequence ID" value="KAK3766147.1"/>
    <property type="molecule type" value="Genomic_DNA"/>
</dbReference>
<accession>A0AAE0ZB55</accession>
<keyword evidence="2" id="KW-1185">Reference proteome</keyword>
<name>A0AAE0ZB55_9GAST</name>
<proteinExistence type="predicted"/>
<sequence>MNGGRIVGLAVVGNTLLLTSVSPRIPWLRFAFRRNLQWEAEWRYGRFHQLERDRYNWRAMFKLMDLENDSSVSGNILAIDACDESLAQIGL</sequence>
<dbReference type="AlphaFoldDB" id="A0AAE0ZB55"/>